<dbReference type="PANTHER" id="PTHR37291:SF1">
    <property type="entry name" value="TYPE IV METHYL-DIRECTED RESTRICTION ENZYME ECOKMCRB SUBUNIT"/>
    <property type="match status" value="1"/>
</dbReference>
<dbReference type="Gene3D" id="3.10.590.10">
    <property type="entry name" value="ph1033 like domains"/>
    <property type="match status" value="1"/>
</dbReference>
<dbReference type="InterPro" id="IPR011704">
    <property type="entry name" value="ATPase_dyneun-rel_AAA"/>
</dbReference>
<evidence type="ECO:0000313" key="2">
    <source>
        <dbReference type="Proteomes" id="UP000249799"/>
    </source>
</evidence>
<evidence type="ECO:0000313" key="1">
    <source>
        <dbReference type="EMBL" id="AWV91005.1"/>
    </source>
</evidence>
<dbReference type="Pfam" id="PF01878">
    <property type="entry name" value="EVE"/>
    <property type="match status" value="1"/>
</dbReference>
<keyword evidence="2" id="KW-1185">Reference proteome</keyword>
<dbReference type="SUPFAM" id="SSF52540">
    <property type="entry name" value="P-loop containing nucleoside triphosphate hydrolases"/>
    <property type="match status" value="1"/>
</dbReference>
<organism evidence="1 2">
    <name type="scientific">Bradymonas sediminis</name>
    <dbReference type="NCBI Taxonomy" id="1548548"/>
    <lineage>
        <taxon>Bacteria</taxon>
        <taxon>Deltaproteobacteria</taxon>
        <taxon>Bradymonadales</taxon>
        <taxon>Bradymonadaceae</taxon>
        <taxon>Bradymonas</taxon>
    </lineage>
</organism>
<dbReference type="InterPro" id="IPR052934">
    <property type="entry name" value="Methyl-DNA_Rec/Restrict_Enz"/>
</dbReference>
<protein>
    <submittedName>
        <fullName evidence="1">Uncharacterized protein</fullName>
    </submittedName>
</protein>
<name>A0A2Z4FQE1_9DELT</name>
<dbReference type="SUPFAM" id="SSF88697">
    <property type="entry name" value="PUA domain-like"/>
    <property type="match status" value="1"/>
</dbReference>
<dbReference type="InterPro" id="IPR027417">
    <property type="entry name" value="P-loop_NTPase"/>
</dbReference>
<dbReference type="CDD" id="cd00009">
    <property type="entry name" value="AAA"/>
    <property type="match status" value="1"/>
</dbReference>
<dbReference type="InterPro" id="IPR003593">
    <property type="entry name" value="AAA+_ATPase"/>
</dbReference>
<gene>
    <name evidence="1" type="ORF">DN745_17395</name>
</gene>
<dbReference type="KEGG" id="bsed:DN745_17395"/>
<dbReference type="OrthoDB" id="9781481at2"/>
<accession>A0A2Z4FQE1</accession>
<dbReference type="GO" id="GO:0016887">
    <property type="term" value="F:ATP hydrolysis activity"/>
    <property type="evidence" value="ECO:0007669"/>
    <property type="project" value="InterPro"/>
</dbReference>
<reference evidence="1 2" key="1">
    <citation type="submission" date="2018-06" db="EMBL/GenBank/DDBJ databases">
        <title>Lujinxingia sediminis gen. nov. sp. nov., a new facultative anaerobic member of the class Deltaproteobacteria, and proposal of Lujinxingaceae fam. nov.</title>
        <authorList>
            <person name="Guo L.-Y."/>
            <person name="Li C.-M."/>
            <person name="Wang S."/>
            <person name="Du Z.-J."/>
        </authorList>
    </citation>
    <scope>NUCLEOTIDE SEQUENCE [LARGE SCALE GENOMIC DNA]</scope>
    <source>
        <strain evidence="1 2">FA350</strain>
    </source>
</reference>
<dbReference type="InterPro" id="IPR015947">
    <property type="entry name" value="PUA-like_sf"/>
</dbReference>
<dbReference type="REBASE" id="254191">
    <property type="entry name" value="BseFA350McrBCP"/>
</dbReference>
<dbReference type="PANTHER" id="PTHR37291">
    <property type="entry name" value="5-METHYLCYTOSINE-SPECIFIC RESTRICTION ENZYME B"/>
    <property type="match status" value="1"/>
</dbReference>
<dbReference type="AlphaFoldDB" id="A0A2Z4FQE1"/>
<dbReference type="InterPro" id="IPR002740">
    <property type="entry name" value="EVE_domain"/>
</dbReference>
<dbReference type="SMART" id="SM00382">
    <property type="entry name" value="AAA"/>
    <property type="match status" value="1"/>
</dbReference>
<dbReference type="Pfam" id="PF07728">
    <property type="entry name" value="AAA_5"/>
    <property type="match status" value="1"/>
</dbReference>
<sequence length="1110" mass="128291">MSRLTSPHAQQVYAAAAQFIERGLRQDDSLFTPGHAIWTAENVESLHDYFVNNPIEGTELKFTEKLERQLSGAPDQTIQLMAEFLFVHLLIATKECIGGKSKRSMIQGVLSGMEAPIKIPADLRQALDNGVANPGMAFLIHRPFMIYYVLDFVRAWKKRDSTQKDRLLEDGWAFREFLFKIDRSKARTQRHALLHLVHPERFEAITSVKMKRDIARGLSPYIDDPSANIDRQLGQIRHNLSQERGEGFEAFWDPEILRLWKPEANPWHEVLKWAKRFYESGHFEARERDYKLKIAQHIQAAITAVRDERPGWSKTLRRAFGSPNNLTSWRAHDAFLNWCDTNPDTARLALLQLWDEEENLRERLLGFFERLPKQVISGPSGRLSIASFLLMGQDPARYAFYKYTVVWRAFEYVDYTKPEDKRVEADTYLHTLEFLDAFIEEIAAKGVELRDRLDAQGLLFMVTRASLSELEFLSDEERRAYAEFRGLKAIPRVWIFQANTNEYALSEKLQNQEVGDTDWWRVTRYRDEIAKDDVVLLWESGANAGVYAVGRLVTDPVQAQADGPADPSCTVDFELVNILDQPILRDTLKRDAQLKDLPIIRAPQGTNFRVSKEAFNRLLFLFPELLEGLDVEADPSKLEMAEPFATHFTDIDEANWTFDLMRHTAEQLGVRGKDDARFSLYKWERDSLEFGLFFGERKVMAIGWSGWSDERVKLALDCELASELGIPQTYLFASAEDEPQIGIYRMSIKQAKSLGAPLREASERALEQTRDKYAHWTRSKYRNDHIQPLFEALFDDPTRRFILLNGWQAAEEPNEAPVYRLEDALEDLFVSRDKFKVILELLSARKNIILQGPPGIGKTFICKRLAYALMGEKDESRVEMVQFHQSYTYEDFIQGYRPSEEGAGFHRANGVFFEFCERARQADPNIPYIFIIDEINRGNLSKIFGELMMSIEPDKRGREWGINLQYAQPGEAKFSVPENVHLIGMMNTADRSLALVDYALRRRFAFVDLKPKFNKKFEAFLAQQDVHKSVIEQIVTRLTRLNRDIAADKPELGEGFCVGHSYFCSARGAQDGEAWYRRVIEYDIAPLLREYWFDRPEQAEEKIRALLEAF</sequence>
<dbReference type="Proteomes" id="UP000249799">
    <property type="component" value="Chromosome"/>
</dbReference>
<proteinExistence type="predicted"/>
<dbReference type="GO" id="GO:0005524">
    <property type="term" value="F:ATP binding"/>
    <property type="evidence" value="ECO:0007669"/>
    <property type="project" value="InterPro"/>
</dbReference>
<dbReference type="EMBL" id="CP030032">
    <property type="protein sequence ID" value="AWV91005.1"/>
    <property type="molecule type" value="Genomic_DNA"/>
</dbReference>
<dbReference type="RefSeq" id="WP_111336865.1">
    <property type="nucleotide sequence ID" value="NZ_CP030032.1"/>
</dbReference>
<dbReference type="Gene3D" id="3.40.50.300">
    <property type="entry name" value="P-loop containing nucleotide triphosphate hydrolases"/>
    <property type="match status" value="1"/>
</dbReference>